<gene>
    <name evidence="1" type="ORF">DSTB1V02_LOCUS6475</name>
</gene>
<dbReference type="EMBL" id="LR900708">
    <property type="protein sequence ID" value="CAD7246627.1"/>
    <property type="molecule type" value="Genomic_DNA"/>
</dbReference>
<name>A0A7R8XG26_9CRUS</name>
<keyword evidence="2" id="KW-1185">Reference proteome</keyword>
<accession>A0A7R8XG26</accession>
<dbReference type="Proteomes" id="UP000677054">
    <property type="component" value="Unassembled WGS sequence"/>
</dbReference>
<dbReference type="EMBL" id="CAJPEV010001191">
    <property type="protein sequence ID" value="CAG0891269.1"/>
    <property type="molecule type" value="Genomic_DNA"/>
</dbReference>
<sequence>MEVGLDIRTYLQEEDFNVLINQAKEENQHPMGEDPELPQEYVAVATWPTWDEGAKRIGEEAVERGGILDSSTGAISSVTWEVLNENEDFPLLSSVTPFVDWGYE</sequence>
<reference evidence="1" key="1">
    <citation type="submission" date="2020-11" db="EMBL/GenBank/DDBJ databases">
        <authorList>
            <person name="Tran Van P."/>
        </authorList>
    </citation>
    <scope>NUCLEOTIDE SEQUENCE</scope>
</reference>
<evidence type="ECO:0000313" key="2">
    <source>
        <dbReference type="Proteomes" id="UP000677054"/>
    </source>
</evidence>
<protein>
    <submittedName>
        <fullName evidence="1">Uncharacterized protein</fullName>
    </submittedName>
</protein>
<organism evidence="1">
    <name type="scientific">Darwinula stevensoni</name>
    <dbReference type="NCBI Taxonomy" id="69355"/>
    <lineage>
        <taxon>Eukaryota</taxon>
        <taxon>Metazoa</taxon>
        <taxon>Ecdysozoa</taxon>
        <taxon>Arthropoda</taxon>
        <taxon>Crustacea</taxon>
        <taxon>Oligostraca</taxon>
        <taxon>Ostracoda</taxon>
        <taxon>Podocopa</taxon>
        <taxon>Podocopida</taxon>
        <taxon>Darwinulocopina</taxon>
        <taxon>Darwinuloidea</taxon>
        <taxon>Darwinulidae</taxon>
        <taxon>Darwinula</taxon>
    </lineage>
</organism>
<dbReference type="AlphaFoldDB" id="A0A7R8XG26"/>
<evidence type="ECO:0000313" key="1">
    <source>
        <dbReference type="EMBL" id="CAD7246627.1"/>
    </source>
</evidence>
<proteinExistence type="predicted"/>